<gene>
    <name evidence="1" type="ORF">VTK73DRAFT_357</name>
</gene>
<comment type="caution">
    <text evidence="1">The sequence shown here is derived from an EMBL/GenBank/DDBJ whole genome shotgun (WGS) entry which is preliminary data.</text>
</comment>
<evidence type="ECO:0000313" key="2">
    <source>
        <dbReference type="Proteomes" id="UP001586593"/>
    </source>
</evidence>
<reference evidence="1 2" key="1">
    <citation type="journal article" date="2024" name="Commun. Biol.">
        <title>Comparative genomic analysis of thermophilic fungi reveals convergent evolutionary adaptations and gene losses.</title>
        <authorList>
            <person name="Steindorff A.S."/>
            <person name="Aguilar-Pontes M.V."/>
            <person name="Robinson A.J."/>
            <person name="Andreopoulos B."/>
            <person name="LaButti K."/>
            <person name="Kuo A."/>
            <person name="Mondo S."/>
            <person name="Riley R."/>
            <person name="Otillar R."/>
            <person name="Haridas S."/>
            <person name="Lipzen A."/>
            <person name="Grimwood J."/>
            <person name="Schmutz J."/>
            <person name="Clum A."/>
            <person name="Reid I.D."/>
            <person name="Moisan M.C."/>
            <person name="Butler G."/>
            <person name="Nguyen T.T.M."/>
            <person name="Dewar K."/>
            <person name="Conant G."/>
            <person name="Drula E."/>
            <person name="Henrissat B."/>
            <person name="Hansel C."/>
            <person name="Singer S."/>
            <person name="Hutchinson M.I."/>
            <person name="de Vries R.P."/>
            <person name="Natvig D.O."/>
            <person name="Powell A.J."/>
            <person name="Tsang A."/>
            <person name="Grigoriev I.V."/>
        </authorList>
    </citation>
    <scope>NUCLEOTIDE SEQUENCE [LARGE SCALE GENOMIC DNA]</scope>
    <source>
        <strain evidence="1 2">ATCC 24622</strain>
    </source>
</reference>
<organism evidence="1 2">
    <name type="scientific">Phialemonium thermophilum</name>
    <dbReference type="NCBI Taxonomy" id="223376"/>
    <lineage>
        <taxon>Eukaryota</taxon>
        <taxon>Fungi</taxon>
        <taxon>Dikarya</taxon>
        <taxon>Ascomycota</taxon>
        <taxon>Pezizomycotina</taxon>
        <taxon>Sordariomycetes</taxon>
        <taxon>Sordariomycetidae</taxon>
        <taxon>Cephalothecales</taxon>
        <taxon>Cephalothecaceae</taxon>
        <taxon>Phialemonium</taxon>
    </lineage>
</organism>
<keyword evidence="2" id="KW-1185">Reference proteome</keyword>
<proteinExistence type="predicted"/>
<dbReference type="PANTHER" id="PTHR36847">
    <property type="entry name" value="AMIDOLIGASE ENZYME"/>
    <property type="match status" value="1"/>
</dbReference>
<sequence>MHPKVYFAVEWEVYWGFVPAGEQDPLLAFAALLPPARSSGVLADPSGREACAIYQSVEEVLRQDPDVAEHPIWYEGKRWPGNVDPRRRWTLATNLRLHTTRLPGDGRSLHWCLLQIASPRLAVDQPNSYRAVDRAVRLLKTNFRLYLDHSTSLRVHIGHWGRDLPLSVTATKELGTLLLLAESRLDDLYRATLRYAVPEIPAGSYRLAKQHRSLRECSLLALQSHRDMRRWDRRLHDYDSWDNSQGNLLDLCLGLTCPLPGIAVDYNFAGLCATAWDRTSDEATTTLEFRGMEATFSPHTVVHWVKVCVRLVGWAIESGILAFRQVLGRLFEEPESYSVLQLLADIGCSADTVAHFKRKFRADMGCCARVLSPLGYIVPAQCWHPEHNEYAA</sequence>
<name>A0ABR3VVI8_9PEZI</name>
<dbReference type="PANTHER" id="PTHR36847:SF1">
    <property type="entry name" value="AMIDOLIGASE ENZYME"/>
    <property type="match status" value="1"/>
</dbReference>
<dbReference type="EMBL" id="JAZHXJ010001057">
    <property type="protein sequence ID" value="KAL1846089.1"/>
    <property type="molecule type" value="Genomic_DNA"/>
</dbReference>
<dbReference type="Proteomes" id="UP001586593">
    <property type="component" value="Unassembled WGS sequence"/>
</dbReference>
<accession>A0ABR3VVI8</accession>
<protein>
    <submittedName>
        <fullName evidence="1">Uncharacterized protein</fullName>
    </submittedName>
</protein>
<evidence type="ECO:0000313" key="1">
    <source>
        <dbReference type="EMBL" id="KAL1846089.1"/>
    </source>
</evidence>